<organism evidence="1 2">
    <name type="scientific">Phytohabitans rumicis</name>
    <dbReference type="NCBI Taxonomy" id="1076125"/>
    <lineage>
        <taxon>Bacteria</taxon>
        <taxon>Bacillati</taxon>
        <taxon>Actinomycetota</taxon>
        <taxon>Actinomycetes</taxon>
        <taxon>Micromonosporales</taxon>
        <taxon>Micromonosporaceae</taxon>
    </lineage>
</organism>
<keyword evidence="2" id="KW-1185">Reference proteome</keyword>
<sequence>MNQPSDRTLKQSEIAKLAGVSRAAVTQWVKRHRDFPRADGNGRFPFRDVMIWLGSRRVHGSIRDTHDHAGTSYADRVHRALGPATTGAATPAAPSR</sequence>
<dbReference type="Proteomes" id="UP000482960">
    <property type="component" value="Unassembled WGS sequence"/>
</dbReference>
<dbReference type="SUPFAM" id="SSF46955">
    <property type="entry name" value="Putative DNA-binding domain"/>
    <property type="match status" value="1"/>
</dbReference>
<reference evidence="1 2" key="2">
    <citation type="submission" date="2020-03" db="EMBL/GenBank/DDBJ databases">
        <authorList>
            <person name="Ichikawa N."/>
            <person name="Kimura A."/>
            <person name="Kitahashi Y."/>
            <person name="Uohara A."/>
        </authorList>
    </citation>
    <scope>NUCLEOTIDE SEQUENCE [LARGE SCALE GENOMIC DNA]</scope>
    <source>
        <strain evidence="1 2">NBRC 108638</strain>
    </source>
</reference>
<proteinExistence type="predicted"/>
<evidence type="ECO:0000313" key="1">
    <source>
        <dbReference type="EMBL" id="GFJ89964.1"/>
    </source>
</evidence>
<protein>
    <recommendedName>
        <fullName evidence="3">Helix-turn-helix domain-containing protein</fullName>
    </recommendedName>
</protein>
<evidence type="ECO:0008006" key="3">
    <source>
        <dbReference type="Google" id="ProtNLM"/>
    </source>
</evidence>
<dbReference type="RefSeq" id="WP_173077428.1">
    <property type="nucleotide sequence ID" value="NZ_BLPG01000001.1"/>
</dbReference>
<comment type="caution">
    <text evidence="1">The sequence shown here is derived from an EMBL/GenBank/DDBJ whole genome shotgun (WGS) entry which is preliminary data.</text>
</comment>
<dbReference type="InterPro" id="IPR009061">
    <property type="entry name" value="DNA-bd_dom_put_sf"/>
</dbReference>
<dbReference type="AlphaFoldDB" id="A0A6V8L1G5"/>
<gene>
    <name evidence="1" type="ORF">Prum_036060</name>
</gene>
<name>A0A6V8L1G5_9ACTN</name>
<accession>A0A6V8L1G5</accession>
<dbReference type="EMBL" id="BLPG01000001">
    <property type="protein sequence ID" value="GFJ89964.1"/>
    <property type="molecule type" value="Genomic_DNA"/>
</dbReference>
<evidence type="ECO:0000313" key="2">
    <source>
        <dbReference type="Proteomes" id="UP000482960"/>
    </source>
</evidence>
<reference evidence="1 2" key="1">
    <citation type="submission" date="2020-03" db="EMBL/GenBank/DDBJ databases">
        <title>Whole genome shotgun sequence of Phytohabitans rumicis NBRC 108638.</title>
        <authorList>
            <person name="Komaki H."/>
            <person name="Tamura T."/>
        </authorList>
    </citation>
    <scope>NUCLEOTIDE SEQUENCE [LARGE SCALE GENOMIC DNA]</scope>
    <source>
        <strain evidence="1 2">NBRC 108638</strain>
    </source>
</reference>